<feature type="domain" description="Bacterial virulence" evidence="1">
    <location>
        <begin position="65"/>
        <end position="218"/>
    </location>
</feature>
<proteinExistence type="predicted"/>
<reference evidence="3" key="1">
    <citation type="submission" date="2016-10" db="EMBL/GenBank/DDBJ databases">
        <authorList>
            <person name="Varghese N."/>
            <person name="Submissions S."/>
        </authorList>
    </citation>
    <scope>NUCLEOTIDE SEQUENCE [LARGE SCALE GENOMIC DNA]</scope>
    <source>
        <strain evidence="3">CGMCC 1.10118</strain>
    </source>
</reference>
<dbReference type="OrthoDB" id="50239at2157"/>
<dbReference type="AlphaFoldDB" id="A0A1H3F4Q6"/>
<name>A0A1H3F4Q6_9EURY</name>
<organism evidence="2 3">
    <name type="scientific">Halobellus clavatus</name>
    <dbReference type="NCBI Taxonomy" id="660517"/>
    <lineage>
        <taxon>Archaea</taxon>
        <taxon>Methanobacteriati</taxon>
        <taxon>Methanobacteriota</taxon>
        <taxon>Stenosarchaea group</taxon>
        <taxon>Halobacteria</taxon>
        <taxon>Halobacteriales</taxon>
        <taxon>Haloferacaceae</taxon>
        <taxon>Halobellus</taxon>
    </lineage>
</organism>
<sequence length="227" mass="23368">MTETVLLPGARDARGTLDSAGDADAVADPASSSECVVACPPHPQHGGSRTDRRLAAVSDALGEHGVDCLRFDYGAWDRGRGERQDATAAVRWARDRYDSVALFGYSFGAGVALAAAARGAVVDAVAAVAPPGRLGGEEGAVAESASMAESVQTDIPAALEAIPPAVRVGVFYGTRDDVVDVDEVVAAARADGRTVTEFDAGHRFVGRETAVASAVVAFLLDQAEDSR</sequence>
<dbReference type="SUPFAM" id="SSF53474">
    <property type="entry name" value="alpha/beta-Hydrolases"/>
    <property type="match status" value="1"/>
</dbReference>
<dbReference type="InterPro" id="IPR029058">
    <property type="entry name" value="AB_hydrolase_fold"/>
</dbReference>
<dbReference type="STRING" id="660517.SAMN04487946_103141"/>
<dbReference type="Proteomes" id="UP000199170">
    <property type="component" value="Unassembled WGS sequence"/>
</dbReference>
<gene>
    <name evidence="2" type="ORF">SAMN04487946_103141</name>
</gene>
<dbReference type="InterPro" id="IPR010333">
    <property type="entry name" value="VirJ"/>
</dbReference>
<dbReference type="EMBL" id="FNPB01000003">
    <property type="protein sequence ID" value="SDX85837.1"/>
    <property type="molecule type" value="Genomic_DNA"/>
</dbReference>
<dbReference type="Pfam" id="PF06057">
    <property type="entry name" value="VirJ"/>
    <property type="match status" value="1"/>
</dbReference>
<evidence type="ECO:0000259" key="1">
    <source>
        <dbReference type="Pfam" id="PF06057"/>
    </source>
</evidence>
<accession>A0A1H3F4Q6</accession>
<evidence type="ECO:0000313" key="2">
    <source>
        <dbReference type="EMBL" id="SDX85837.1"/>
    </source>
</evidence>
<dbReference type="RefSeq" id="WP_089766407.1">
    <property type="nucleotide sequence ID" value="NZ_FNPB01000003.1"/>
</dbReference>
<keyword evidence="3" id="KW-1185">Reference proteome</keyword>
<dbReference type="Gene3D" id="3.40.50.1820">
    <property type="entry name" value="alpha/beta hydrolase"/>
    <property type="match status" value="1"/>
</dbReference>
<evidence type="ECO:0000313" key="3">
    <source>
        <dbReference type="Proteomes" id="UP000199170"/>
    </source>
</evidence>
<protein>
    <recommendedName>
        <fullName evidence="1">Bacterial virulence domain-containing protein</fullName>
    </recommendedName>
</protein>